<keyword evidence="2" id="KW-0813">Transport</keyword>
<dbReference type="PANTHER" id="PTHR11384:SF67">
    <property type="entry name" value="ATP-BINDING CASSETTE SUB-FAMILY D MEMBER 1"/>
    <property type="match status" value="1"/>
</dbReference>
<dbReference type="Proteomes" id="UP000281549">
    <property type="component" value="Unassembled WGS sequence"/>
</dbReference>
<evidence type="ECO:0000313" key="7">
    <source>
        <dbReference type="EMBL" id="RKP15778.1"/>
    </source>
</evidence>
<dbReference type="GO" id="GO:0005524">
    <property type="term" value="F:ATP binding"/>
    <property type="evidence" value="ECO:0007669"/>
    <property type="project" value="InterPro"/>
</dbReference>
<sequence length="130" mass="14942">KEWKDVFSGGEKQRVAFARLFYHKPKFAILDEATSAVSSDVEGSLYNNAKDLEITLITISHRPSLLKYHTYSLNILGNDGAWEFNELGMEGDEKLVSVEDEIKQIREQLNNVPQLMKRLEIINKELCEIK</sequence>
<dbReference type="SUPFAM" id="SSF52540">
    <property type="entry name" value="P-loop containing nucleoside triphosphate hydrolases"/>
    <property type="match status" value="1"/>
</dbReference>
<evidence type="ECO:0000259" key="6">
    <source>
        <dbReference type="Pfam" id="PF00005"/>
    </source>
</evidence>
<evidence type="ECO:0000256" key="1">
    <source>
        <dbReference type="ARBA" id="ARBA00008575"/>
    </source>
</evidence>
<name>A0A4P9Y9J1_ROZAC</name>
<dbReference type="EMBL" id="ML007739">
    <property type="protein sequence ID" value="RKP15778.1"/>
    <property type="molecule type" value="Genomic_DNA"/>
</dbReference>
<dbReference type="InterPro" id="IPR003439">
    <property type="entry name" value="ABC_transporter-like_ATP-bd"/>
</dbReference>
<evidence type="ECO:0000313" key="8">
    <source>
        <dbReference type="Proteomes" id="UP000281549"/>
    </source>
</evidence>
<feature type="domain" description="ABC transporter" evidence="6">
    <location>
        <begin position="6"/>
        <end position="35"/>
    </location>
</feature>
<dbReference type="GO" id="GO:0005778">
    <property type="term" value="C:peroxisomal membrane"/>
    <property type="evidence" value="ECO:0007669"/>
    <property type="project" value="TreeGrafter"/>
</dbReference>
<dbReference type="GO" id="GO:0006635">
    <property type="term" value="P:fatty acid beta-oxidation"/>
    <property type="evidence" value="ECO:0007669"/>
    <property type="project" value="TreeGrafter"/>
</dbReference>
<keyword evidence="4" id="KW-1133">Transmembrane helix</keyword>
<evidence type="ECO:0000256" key="4">
    <source>
        <dbReference type="ARBA" id="ARBA00022989"/>
    </source>
</evidence>
<reference evidence="8" key="1">
    <citation type="journal article" date="2018" name="Nat. Microbiol.">
        <title>Leveraging single-cell genomics to expand the fungal tree of life.</title>
        <authorList>
            <person name="Ahrendt S.R."/>
            <person name="Quandt C.A."/>
            <person name="Ciobanu D."/>
            <person name="Clum A."/>
            <person name="Salamov A."/>
            <person name="Andreopoulos B."/>
            <person name="Cheng J.F."/>
            <person name="Woyke T."/>
            <person name="Pelin A."/>
            <person name="Henrissat B."/>
            <person name="Reynolds N.K."/>
            <person name="Benny G.L."/>
            <person name="Smith M.E."/>
            <person name="James T.Y."/>
            <person name="Grigoriev I.V."/>
        </authorList>
    </citation>
    <scope>NUCLEOTIDE SEQUENCE [LARGE SCALE GENOMIC DNA]</scope>
    <source>
        <strain evidence="8">CSF55</strain>
    </source>
</reference>
<dbReference type="GO" id="GO:0042626">
    <property type="term" value="F:ATPase-coupled transmembrane transporter activity"/>
    <property type="evidence" value="ECO:0007669"/>
    <property type="project" value="TreeGrafter"/>
</dbReference>
<organism evidence="7 8">
    <name type="scientific">Rozella allomycis (strain CSF55)</name>
    <dbReference type="NCBI Taxonomy" id="988480"/>
    <lineage>
        <taxon>Eukaryota</taxon>
        <taxon>Fungi</taxon>
        <taxon>Fungi incertae sedis</taxon>
        <taxon>Cryptomycota</taxon>
        <taxon>Cryptomycota incertae sedis</taxon>
        <taxon>Rozella</taxon>
    </lineage>
</organism>
<evidence type="ECO:0000256" key="5">
    <source>
        <dbReference type="ARBA" id="ARBA00023136"/>
    </source>
</evidence>
<evidence type="ECO:0000256" key="2">
    <source>
        <dbReference type="ARBA" id="ARBA00022448"/>
    </source>
</evidence>
<evidence type="ECO:0000256" key="3">
    <source>
        <dbReference type="ARBA" id="ARBA00022692"/>
    </source>
</evidence>
<accession>A0A4P9Y9J1</accession>
<keyword evidence="5" id="KW-0472">Membrane</keyword>
<dbReference type="Gene3D" id="3.40.50.300">
    <property type="entry name" value="P-loop containing nucleotide triphosphate hydrolases"/>
    <property type="match status" value="1"/>
</dbReference>
<dbReference type="GO" id="GO:0015910">
    <property type="term" value="P:long-chain fatty acid import into peroxisome"/>
    <property type="evidence" value="ECO:0007669"/>
    <property type="project" value="TreeGrafter"/>
</dbReference>
<dbReference type="GO" id="GO:0007031">
    <property type="term" value="P:peroxisome organization"/>
    <property type="evidence" value="ECO:0007669"/>
    <property type="project" value="TreeGrafter"/>
</dbReference>
<dbReference type="InterPro" id="IPR050835">
    <property type="entry name" value="ABC_transporter_sub-D"/>
</dbReference>
<gene>
    <name evidence="7" type="ORF">ROZALSC1DRAFT_18355</name>
</gene>
<comment type="similarity">
    <text evidence="1">Belongs to the ABC transporter superfamily. ABCD family. Peroxisomal fatty acyl CoA transporter (TC 3.A.1.203) subfamily.</text>
</comment>
<proteinExistence type="inferred from homology"/>
<dbReference type="GO" id="GO:0042760">
    <property type="term" value="P:very long-chain fatty acid catabolic process"/>
    <property type="evidence" value="ECO:0007669"/>
    <property type="project" value="TreeGrafter"/>
</dbReference>
<protein>
    <recommendedName>
        <fullName evidence="6">ABC transporter domain-containing protein</fullName>
    </recommendedName>
</protein>
<keyword evidence="3" id="KW-0812">Transmembrane</keyword>
<dbReference type="GO" id="GO:0016887">
    <property type="term" value="F:ATP hydrolysis activity"/>
    <property type="evidence" value="ECO:0007669"/>
    <property type="project" value="InterPro"/>
</dbReference>
<feature type="non-terminal residue" evidence="7">
    <location>
        <position position="1"/>
    </location>
</feature>
<dbReference type="InterPro" id="IPR027417">
    <property type="entry name" value="P-loop_NTPase"/>
</dbReference>
<dbReference type="Pfam" id="PF00005">
    <property type="entry name" value="ABC_tran"/>
    <property type="match status" value="1"/>
</dbReference>
<dbReference type="GO" id="GO:0005324">
    <property type="term" value="F:long-chain fatty acid transmembrane transporter activity"/>
    <property type="evidence" value="ECO:0007669"/>
    <property type="project" value="TreeGrafter"/>
</dbReference>
<dbReference type="AlphaFoldDB" id="A0A4P9Y9J1"/>
<dbReference type="PANTHER" id="PTHR11384">
    <property type="entry name" value="ATP-BINDING CASSETTE, SUB-FAMILY D MEMBER"/>
    <property type="match status" value="1"/>
</dbReference>